<evidence type="ECO:0000313" key="2">
    <source>
        <dbReference type="EMBL" id="CAL4072773.1"/>
    </source>
</evidence>
<dbReference type="EMBL" id="CAXKWB010004215">
    <property type="protein sequence ID" value="CAL4072773.1"/>
    <property type="molecule type" value="Genomic_DNA"/>
</dbReference>
<feature type="region of interest" description="Disordered" evidence="1">
    <location>
        <begin position="34"/>
        <end position="70"/>
    </location>
</feature>
<feature type="non-terminal residue" evidence="2">
    <location>
        <position position="230"/>
    </location>
</feature>
<accession>A0AAV2Q5V4</accession>
<evidence type="ECO:0000313" key="3">
    <source>
        <dbReference type="Proteomes" id="UP001497623"/>
    </source>
</evidence>
<feature type="region of interest" description="Disordered" evidence="1">
    <location>
        <begin position="98"/>
        <end position="146"/>
    </location>
</feature>
<feature type="non-terminal residue" evidence="2">
    <location>
        <position position="1"/>
    </location>
</feature>
<organism evidence="2 3">
    <name type="scientific">Meganyctiphanes norvegica</name>
    <name type="common">Northern krill</name>
    <name type="synonym">Thysanopoda norvegica</name>
    <dbReference type="NCBI Taxonomy" id="48144"/>
    <lineage>
        <taxon>Eukaryota</taxon>
        <taxon>Metazoa</taxon>
        <taxon>Ecdysozoa</taxon>
        <taxon>Arthropoda</taxon>
        <taxon>Crustacea</taxon>
        <taxon>Multicrustacea</taxon>
        <taxon>Malacostraca</taxon>
        <taxon>Eumalacostraca</taxon>
        <taxon>Eucarida</taxon>
        <taxon>Euphausiacea</taxon>
        <taxon>Euphausiidae</taxon>
        <taxon>Meganyctiphanes</taxon>
    </lineage>
</organism>
<dbReference type="AlphaFoldDB" id="A0AAV2Q5V4"/>
<reference evidence="2 3" key="1">
    <citation type="submission" date="2024-05" db="EMBL/GenBank/DDBJ databases">
        <authorList>
            <person name="Wallberg A."/>
        </authorList>
    </citation>
    <scope>NUCLEOTIDE SEQUENCE [LARGE SCALE GENOMIC DNA]</scope>
</reference>
<name>A0AAV2Q5V4_MEGNR</name>
<protein>
    <submittedName>
        <fullName evidence="2">Uncharacterized protein</fullName>
    </submittedName>
</protein>
<feature type="compositionally biased region" description="Basic residues" evidence="1">
    <location>
        <begin position="111"/>
        <end position="126"/>
    </location>
</feature>
<evidence type="ECO:0000256" key="1">
    <source>
        <dbReference type="SAM" id="MobiDB-lite"/>
    </source>
</evidence>
<keyword evidence="3" id="KW-1185">Reference proteome</keyword>
<proteinExistence type="predicted"/>
<comment type="caution">
    <text evidence="2">The sequence shown here is derived from an EMBL/GenBank/DDBJ whole genome shotgun (WGS) entry which is preliminary data.</text>
</comment>
<dbReference type="Proteomes" id="UP001497623">
    <property type="component" value="Unassembled WGS sequence"/>
</dbReference>
<sequence>GPKVWQQYIENTKNVKREENNIIKKMISKKPINVKKKIESDKNKPSKVVNKKNSDKKISPNSKNPIALKNKLESYKNKPLQFINQKYSGKKGFLNSNILKHKKKSESVKNKLPKLTKGKPQKKKKKIESDKNKVPKLTQGTPQKKKKSKCVQKKACKKAGGKCIKGNKFCESPIAGKCNGKCNTCCHKGCKSSKKCTKNGGFCSFNGCPTGLVASSGCKKGCSCCGGGGG</sequence>
<gene>
    <name evidence="2" type="ORF">MNOR_LOCUS8915</name>
</gene>